<keyword evidence="4" id="KW-0274">FAD</keyword>
<dbReference type="InterPro" id="IPR012951">
    <property type="entry name" value="BBE"/>
</dbReference>
<dbReference type="InterPro" id="IPR016167">
    <property type="entry name" value="FAD-bd_PCMH_sub1"/>
</dbReference>
<dbReference type="InterPro" id="IPR050416">
    <property type="entry name" value="FAD-linked_Oxidoreductase"/>
</dbReference>
<organism evidence="7 8">
    <name type="scientific">Pedobacter hartonius</name>
    <dbReference type="NCBI Taxonomy" id="425514"/>
    <lineage>
        <taxon>Bacteria</taxon>
        <taxon>Pseudomonadati</taxon>
        <taxon>Bacteroidota</taxon>
        <taxon>Sphingobacteriia</taxon>
        <taxon>Sphingobacteriales</taxon>
        <taxon>Sphingobacteriaceae</taxon>
        <taxon>Pedobacter</taxon>
    </lineage>
</organism>
<dbReference type="Gene3D" id="3.40.462.20">
    <property type="match status" value="1"/>
</dbReference>
<dbReference type="InterPro" id="IPR016166">
    <property type="entry name" value="FAD-bd_PCMH"/>
</dbReference>
<evidence type="ECO:0000313" key="8">
    <source>
        <dbReference type="Proteomes" id="UP000198850"/>
    </source>
</evidence>
<dbReference type="Pfam" id="PF01565">
    <property type="entry name" value="FAD_binding_4"/>
    <property type="match status" value="1"/>
</dbReference>
<dbReference type="RefSeq" id="WP_175470671.1">
    <property type="nucleotide sequence ID" value="NZ_FNRA01000015.1"/>
</dbReference>
<reference evidence="7 8" key="1">
    <citation type="submission" date="2016-10" db="EMBL/GenBank/DDBJ databases">
        <authorList>
            <person name="de Groot N.N."/>
        </authorList>
    </citation>
    <scope>NUCLEOTIDE SEQUENCE [LARGE SCALE GENOMIC DNA]</scope>
    <source>
        <strain evidence="7 8">DSM 19033</strain>
    </source>
</reference>
<sequence length="452" mass="48688">MSGKEWSQKSADELENYLGDKMILPGNEKYAECYQGWAATDHEPAMICLCANTADVQAAVVLAVKKNIPLSVRGGGHDWQGRSFINGGLVIDLTGLNTIKIDETAKSAVIGGGVKTIDLTKAADAYGLIPVIGTSGEVGVAGFTMGGGYGLTSPSNGLGTDNLLSAELVLADGSLVTASQTENPDLLWALCGSGGNFGVVTSLQIRLHEAKPVLSGFIMFALAEAEKVLRGFEELMKNAPDELYTLLSIRTVPDGGIFLLVTPTWYGDPEVGKPVIESIRQLGTPVMEQISASSMLGLMESFAPYIGNGRYRYLKTRWIAKLLPEVIDGITAAAARISSPFSIITLFYLHGKPTRVPLAETAFGIRDVHYTLLIATEWEPEDTGTSHIHKEWADDYFELTAPYSLPGGYPNVLGSENTNQISQAYGSNLQRLQLVKKKFDPDHVFNSIPLAR</sequence>
<evidence type="ECO:0000259" key="6">
    <source>
        <dbReference type="PROSITE" id="PS51387"/>
    </source>
</evidence>
<accession>A0A1H4HDL5</accession>
<evidence type="ECO:0000256" key="1">
    <source>
        <dbReference type="ARBA" id="ARBA00001974"/>
    </source>
</evidence>
<evidence type="ECO:0000256" key="3">
    <source>
        <dbReference type="ARBA" id="ARBA00022630"/>
    </source>
</evidence>
<evidence type="ECO:0000256" key="4">
    <source>
        <dbReference type="ARBA" id="ARBA00022827"/>
    </source>
</evidence>
<dbReference type="InterPro" id="IPR016169">
    <property type="entry name" value="FAD-bd_PCMH_sub2"/>
</dbReference>
<dbReference type="PROSITE" id="PS51387">
    <property type="entry name" value="FAD_PCMH"/>
    <property type="match status" value="1"/>
</dbReference>
<dbReference type="STRING" id="425514.SAMN05443550_11544"/>
<comment type="cofactor">
    <cofactor evidence="1">
        <name>FAD</name>
        <dbReference type="ChEBI" id="CHEBI:57692"/>
    </cofactor>
</comment>
<dbReference type="PANTHER" id="PTHR42973:SF39">
    <property type="entry name" value="FAD-BINDING PCMH-TYPE DOMAIN-CONTAINING PROTEIN"/>
    <property type="match status" value="1"/>
</dbReference>
<dbReference type="InterPro" id="IPR006094">
    <property type="entry name" value="Oxid_FAD_bind_N"/>
</dbReference>
<gene>
    <name evidence="7" type="ORF">SAMN05443550_11544</name>
</gene>
<comment type="similarity">
    <text evidence="2">Belongs to the oxygen-dependent FAD-linked oxidoreductase family.</text>
</comment>
<evidence type="ECO:0000256" key="5">
    <source>
        <dbReference type="ARBA" id="ARBA00023002"/>
    </source>
</evidence>
<dbReference type="InterPro" id="IPR006093">
    <property type="entry name" value="Oxy_OxRdtase_FAD_BS"/>
</dbReference>
<keyword evidence="8" id="KW-1185">Reference proteome</keyword>
<dbReference type="EMBL" id="FNRA01000015">
    <property type="protein sequence ID" value="SEB19222.1"/>
    <property type="molecule type" value="Genomic_DNA"/>
</dbReference>
<protein>
    <submittedName>
        <fullName evidence="7">FAD/FMN-containing dehydrogenase</fullName>
    </submittedName>
</protein>
<dbReference type="Gene3D" id="3.30.465.10">
    <property type="match status" value="1"/>
</dbReference>
<dbReference type="GO" id="GO:0016491">
    <property type="term" value="F:oxidoreductase activity"/>
    <property type="evidence" value="ECO:0007669"/>
    <property type="project" value="UniProtKB-KW"/>
</dbReference>
<dbReference type="InterPro" id="IPR036318">
    <property type="entry name" value="FAD-bd_PCMH-like_sf"/>
</dbReference>
<dbReference type="Gene3D" id="3.30.43.10">
    <property type="entry name" value="Uridine Diphospho-n-acetylenolpyruvylglucosamine Reductase, domain 2"/>
    <property type="match status" value="1"/>
</dbReference>
<proteinExistence type="inferred from homology"/>
<dbReference type="Pfam" id="PF08031">
    <property type="entry name" value="BBE"/>
    <property type="match status" value="1"/>
</dbReference>
<dbReference type="PANTHER" id="PTHR42973">
    <property type="entry name" value="BINDING OXIDOREDUCTASE, PUTATIVE (AFU_ORTHOLOGUE AFUA_1G17690)-RELATED"/>
    <property type="match status" value="1"/>
</dbReference>
<keyword evidence="3" id="KW-0285">Flavoprotein</keyword>
<evidence type="ECO:0000313" key="7">
    <source>
        <dbReference type="EMBL" id="SEB19222.1"/>
    </source>
</evidence>
<dbReference type="SUPFAM" id="SSF56176">
    <property type="entry name" value="FAD-binding/transporter-associated domain-like"/>
    <property type="match status" value="1"/>
</dbReference>
<dbReference type="GO" id="GO:0071949">
    <property type="term" value="F:FAD binding"/>
    <property type="evidence" value="ECO:0007669"/>
    <property type="project" value="InterPro"/>
</dbReference>
<name>A0A1H4HDL5_9SPHI</name>
<dbReference type="AlphaFoldDB" id="A0A1H4HDL5"/>
<evidence type="ECO:0000256" key="2">
    <source>
        <dbReference type="ARBA" id="ARBA00005466"/>
    </source>
</evidence>
<dbReference type="Proteomes" id="UP000198850">
    <property type="component" value="Unassembled WGS sequence"/>
</dbReference>
<keyword evidence="5" id="KW-0560">Oxidoreductase</keyword>
<dbReference type="PROSITE" id="PS00862">
    <property type="entry name" value="OX2_COVAL_FAD"/>
    <property type="match status" value="1"/>
</dbReference>
<feature type="domain" description="FAD-binding PCMH-type" evidence="6">
    <location>
        <begin position="40"/>
        <end position="210"/>
    </location>
</feature>